<comment type="cofactor">
    <cofactor evidence="12 13 14">
        <name>Zn(2+)</name>
        <dbReference type="ChEBI" id="CHEBI:29105"/>
    </cofactor>
    <text evidence="12 13 14">Binds 1 zinc ion per monomer.</text>
</comment>
<dbReference type="CDD" id="cd03364">
    <property type="entry name" value="TOPRIM_DnaG_primases"/>
    <property type="match status" value="1"/>
</dbReference>
<organism evidence="16 17">
    <name type="scientific">Desulfotomaculum copahuensis</name>
    <dbReference type="NCBI Taxonomy" id="1838280"/>
    <lineage>
        <taxon>Bacteria</taxon>
        <taxon>Bacillati</taxon>
        <taxon>Bacillota</taxon>
        <taxon>Clostridia</taxon>
        <taxon>Eubacteriales</taxon>
        <taxon>Desulfotomaculaceae</taxon>
        <taxon>Desulfotomaculum</taxon>
    </lineage>
</organism>
<dbReference type="FunFam" id="3.90.580.10:FF:000001">
    <property type="entry name" value="DNA primase"/>
    <property type="match status" value="1"/>
</dbReference>
<keyword evidence="17" id="KW-1185">Reference proteome</keyword>
<comment type="similarity">
    <text evidence="12 13">Belongs to the DnaG primase family.</text>
</comment>
<dbReference type="InterPro" id="IPR036977">
    <property type="entry name" value="DNA_primase_Znf_CHC2"/>
</dbReference>
<dbReference type="Pfam" id="PF13155">
    <property type="entry name" value="Toprim_2"/>
    <property type="match status" value="1"/>
</dbReference>
<comment type="catalytic activity">
    <reaction evidence="12">
        <text>ssDNA + n NTP = ssDNA/pppN(pN)n-1 hybrid + (n-1) diphosphate.</text>
        <dbReference type="EC" id="2.7.7.101"/>
    </reaction>
</comment>
<keyword evidence="8 12" id="KW-0862">Zinc</keyword>
<dbReference type="Gene3D" id="1.10.860.10">
    <property type="entry name" value="DNAb Helicase, Chain A"/>
    <property type="match status" value="1"/>
</dbReference>
<keyword evidence="4 12" id="KW-0548">Nucleotidyltransferase</keyword>
<dbReference type="RefSeq" id="WP_066666550.1">
    <property type="nucleotide sequence ID" value="NZ_LYVF01000047.1"/>
</dbReference>
<dbReference type="InterPro" id="IPR050219">
    <property type="entry name" value="DnaG_primase"/>
</dbReference>
<evidence type="ECO:0000313" key="16">
    <source>
        <dbReference type="EMBL" id="OAT85810.1"/>
    </source>
</evidence>
<evidence type="ECO:0000256" key="8">
    <source>
        <dbReference type="ARBA" id="ARBA00022833"/>
    </source>
</evidence>
<dbReference type="Gene3D" id="3.90.580.10">
    <property type="entry name" value="Zinc finger, CHC2-type domain"/>
    <property type="match status" value="1"/>
</dbReference>
<accession>A0A1B7LHN6</accession>
<keyword evidence="10 12" id="KW-0238">DNA-binding</keyword>
<proteinExistence type="inferred from homology"/>
<dbReference type="InterPro" id="IPR016136">
    <property type="entry name" value="DNA_helicase_N/primase_C"/>
</dbReference>
<evidence type="ECO:0000256" key="12">
    <source>
        <dbReference type="HAMAP-Rule" id="MF_00974"/>
    </source>
</evidence>
<dbReference type="PIRSF" id="PIRSF002811">
    <property type="entry name" value="DnaG"/>
    <property type="match status" value="1"/>
</dbReference>
<evidence type="ECO:0000256" key="11">
    <source>
        <dbReference type="ARBA" id="ARBA00023163"/>
    </source>
</evidence>
<dbReference type="AlphaFoldDB" id="A0A1B7LHN6"/>
<dbReference type="NCBIfam" id="TIGR01391">
    <property type="entry name" value="dnaG"/>
    <property type="match status" value="1"/>
</dbReference>
<dbReference type="OrthoDB" id="9803773at2"/>
<keyword evidence="2 12" id="KW-0639">Primosome</keyword>
<evidence type="ECO:0000256" key="4">
    <source>
        <dbReference type="ARBA" id="ARBA00022695"/>
    </source>
</evidence>
<keyword evidence="7 12" id="KW-0863">Zinc-finger</keyword>
<dbReference type="GO" id="GO:0000428">
    <property type="term" value="C:DNA-directed RNA polymerase complex"/>
    <property type="evidence" value="ECO:0007669"/>
    <property type="project" value="UniProtKB-KW"/>
</dbReference>
<name>A0A1B7LHN6_9FIRM</name>
<dbReference type="Pfam" id="PF08275">
    <property type="entry name" value="DNAG_N"/>
    <property type="match status" value="1"/>
</dbReference>
<sequence>MGGLIPEEIIETVRLHTDIVQVVGEYVHLERKGKNYSGFCPFHQEKDPSFTVSPDRQIFHCFGCGTGGNVFKFLMLAESLTFPEAVRQLAARCGVPVPETAVHSGKARRQERAWLVNGMARDFYRHLLLHRPEGRAARDYLAGRGLSPGVQESYQLGYAPPEWNGLTRFLTARNCTPEELIELGLAMPGKRGCYDRFRDRIIFPIWDARGRVIGFGGRVLGDGAPKYLNTAETPVFSKSHVLYGLHLARPAIQQQGFAVMMEGYMDVIAAHQFGVSNAVASLGTSLTGGQIELLKRYTANVVIAYDADAAGQSAALRGMELLLQADCRVKVATVPEGKDPDDFLRRYGAAGWRDLLSRAEPLLEYRLRRGMARGDDTDRLLQEVLPGLARAGEVEQEEGIRLLAARLSLSWETVKNALGRYLDEQGKKWSNPDKIAKNTHNIIKSKPRTDAIHRSEQALISCIAREPSLIVAVRRELGAWEPRDEVLRAIYQLLCRDGTGTSPDAWMDRLEDAGQQLLSRLLLTGNSGAEPAEILPGLIETVKKRTRQEQKMHLMQELAEAERMQDRERINCILEKLNHILGRDAGRPHREGES</sequence>
<evidence type="ECO:0000259" key="15">
    <source>
        <dbReference type="PROSITE" id="PS50880"/>
    </source>
</evidence>
<dbReference type="InterPro" id="IPR030846">
    <property type="entry name" value="DnaG_bac"/>
</dbReference>
<dbReference type="InterPro" id="IPR006171">
    <property type="entry name" value="TOPRIM_dom"/>
</dbReference>
<dbReference type="GO" id="GO:0003899">
    <property type="term" value="F:DNA-directed RNA polymerase activity"/>
    <property type="evidence" value="ECO:0007669"/>
    <property type="project" value="UniProtKB-UniRule"/>
</dbReference>
<evidence type="ECO:0000256" key="7">
    <source>
        <dbReference type="ARBA" id="ARBA00022771"/>
    </source>
</evidence>
<dbReference type="SMART" id="SM00400">
    <property type="entry name" value="ZnF_CHCC"/>
    <property type="match status" value="1"/>
</dbReference>
<protein>
    <recommendedName>
        <fullName evidence="12 13">DNA primase</fullName>
        <ecNumber evidence="12">2.7.7.101</ecNumber>
    </recommendedName>
</protein>
<dbReference type="GO" id="GO:0003677">
    <property type="term" value="F:DNA binding"/>
    <property type="evidence" value="ECO:0007669"/>
    <property type="project" value="UniProtKB-KW"/>
</dbReference>
<dbReference type="EMBL" id="LYVF01000047">
    <property type="protein sequence ID" value="OAT85810.1"/>
    <property type="molecule type" value="Genomic_DNA"/>
</dbReference>
<dbReference type="InterPro" id="IPR034151">
    <property type="entry name" value="TOPRIM_DnaG_bac"/>
</dbReference>
<comment type="function">
    <text evidence="12 13">RNA polymerase that catalyzes the synthesis of short RNA molecules used as primers for DNA polymerase during DNA replication.</text>
</comment>
<comment type="subunit">
    <text evidence="12">Monomer. Interacts with DnaB.</text>
</comment>
<dbReference type="Pfam" id="PF01807">
    <property type="entry name" value="Zn_ribbon_DnaG"/>
    <property type="match status" value="1"/>
</dbReference>
<reference evidence="16 17" key="1">
    <citation type="submission" date="2016-04" db="EMBL/GenBank/DDBJ databases">
        <authorList>
            <person name="Evans L.H."/>
            <person name="Alamgir A."/>
            <person name="Owens N."/>
            <person name="Weber N.D."/>
            <person name="Virtaneva K."/>
            <person name="Barbian K."/>
            <person name="Babar A."/>
            <person name="Rosenke K."/>
        </authorList>
    </citation>
    <scope>NUCLEOTIDE SEQUENCE [LARGE SCALE GENOMIC DNA]</scope>
    <source>
        <strain evidence="16 17">LMa1</strain>
    </source>
</reference>
<dbReference type="PANTHER" id="PTHR30313">
    <property type="entry name" value="DNA PRIMASE"/>
    <property type="match status" value="1"/>
</dbReference>
<evidence type="ECO:0000256" key="13">
    <source>
        <dbReference type="PIRNR" id="PIRNR002811"/>
    </source>
</evidence>
<dbReference type="InterPro" id="IPR006295">
    <property type="entry name" value="DNA_primase_DnaG"/>
</dbReference>
<dbReference type="Gene3D" id="3.40.1360.10">
    <property type="match status" value="1"/>
</dbReference>
<keyword evidence="9" id="KW-0460">Magnesium</keyword>
<keyword evidence="1 12" id="KW-0240">DNA-directed RNA polymerase</keyword>
<dbReference type="SMART" id="SM00493">
    <property type="entry name" value="TOPRIM"/>
    <property type="match status" value="1"/>
</dbReference>
<dbReference type="PROSITE" id="PS50880">
    <property type="entry name" value="TOPRIM"/>
    <property type="match status" value="1"/>
</dbReference>
<evidence type="ECO:0000256" key="9">
    <source>
        <dbReference type="ARBA" id="ARBA00022842"/>
    </source>
</evidence>
<feature type="zinc finger region" description="CHC2-type" evidence="12 14">
    <location>
        <begin position="40"/>
        <end position="64"/>
    </location>
</feature>
<dbReference type="InterPro" id="IPR037068">
    <property type="entry name" value="DNA_primase_core_N_sf"/>
</dbReference>
<dbReference type="HAMAP" id="MF_00974">
    <property type="entry name" value="DNA_primase_DnaG"/>
    <property type="match status" value="1"/>
</dbReference>
<dbReference type="PANTHER" id="PTHR30313:SF2">
    <property type="entry name" value="DNA PRIMASE"/>
    <property type="match status" value="1"/>
</dbReference>
<evidence type="ECO:0000256" key="2">
    <source>
        <dbReference type="ARBA" id="ARBA00022515"/>
    </source>
</evidence>
<dbReference type="EC" id="2.7.7.101" evidence="12"/>
<evidence type="ECO:0000256" key="5">
    <source>
        <dbReference type="ARBA" id="ARBA00022705"/>
    </source>
</evidence>
<gene>
    <name evidence="12" type="primary">dnaG</name>
    <name evidence="16" type="ORF">A6M21_04810</name>
</gene>
<dbReference type="FunFam" id="3.90.980.10:FF:000001">
    <property type="entry name" value="DNA primase"/>
    <property type="match status" value="1"/>
</dbReference>
<dbReference type="SUPFAM" id="SSF56731">
    <property type="entry name" value="DNA primase core"/>
    <property type="match status" value="1"/>
</dbReference>
<dbReference type="GO" id="GO:1990077">
    <property type="term" value="C:primosome complex"/>
    <property type="evidence" value="ECO:0007669"/>
    <property type="project" value="UniProtKB-KW"/>
</dbReference>
<dbReference type="InterPro" id="IPR013264">
    <property type="entry name" value="DNAG_N"/>
</dbReference>
<evidence type="ECO:0000256" key="6">
    <source>
        <dbReference type="ARBA" id="ARBA00022723"/>
    </source>
</evidence>
<comment type="domain">
    <text evidence="12">Contains an N-terminal zinc-binding domain, a central core domain that contains the primase activity, and a C-terminal DnaB-binding domain.</text>
</comment>
<dbReference type="STRING" id="1838280.A6M21_04810"/>
<dbReference type="GO" id="GO:0006269">
    <property type="term" value="P:DNA replication, synthesis of primer"/>
    <property type="evidence" value="ECO:0007669"/>
    <property type="project" value="UniProtKB-UniRule"/>
</dbReference>
<evidence type="ECO:0000256" key="14">
    <source>
        <dbReference type="PIRSR" id="PIRSR002811-1"/>
    </source>
</evidence>
<comment type="caution">
    <text evidence="16">The sequence shown here is derived from an EMBL/GenBank/DDBJ whole genome shotgun (WGS) entry which is preliminary data.</text>
</comment>
<evidence type="ECO:0000256" key="1">
    <source>
        <dbReference type="ARBA" id="ARBA00022478"/>
    </source>
</evidence>
<keyword evidence="11 12" id="KW-0804">Transcription</keyword>
<dbReference type="Proteomes" id="UP000078532">
    <property type="component" value="Unassembled WGS sequence"/>
</dbReference>
<keyword evidence="5 12" id="KW-0235">DNA replication</keyword>
<feature type="domain" description="Toprim" evidence="15">
    <location>
        <begin position="256"/>
        <end position="335"/>
    </location>
</feature>
<dbReference type="FunFam" id="3.40.1360.10:FF:000002">
    <property type="entry name" value="DNA primase"/>
    <property type="match status" value="1"/>
</dbReference>
<dbReference type="GO" id="GO:0005737">
    <property type="term" value="C:cytoplasm"/>
    <property type="evidence" value="ECO:0007669"/>
    <property type="project" value="TreeGrafter"/>
</dbReference>
<evidence type="ECO:0000313" key="17">
    <source>
        <dbReference type="Proteomes" id="UP000078532"/>
    </source>
</evidence>
<dbReference type="InterPro" id="IPR002694">
    <property type="entry name" value="Znf_CHC2"/>
</dbReference>
<dbReference type="Gene3D" id="3.90.980.10">
    <property type="entry name" value="DNA primase, catalytic core, N-terminal domain"/>
    <property type="match status" value="1"/>
</dbReference>
<keyword evidence="3 12" id="KW-0808">Transferase</keyword>
<keyword evidence="6 12" id="KW-0479">Metal-binding</keyword>
<dbReference type="GO" id="GO:0008270">
    <property type="term" value="F:zinc ion binding"/>
    <property type="evidence" value="ECO:0007669"/>
    <property type="project" value="UniProtKB-UniRule"/>
</dbReference>
<evidence type="ECO:0000256" key="10">
    <source>
        <dbReference type="ARBA" id="ARBA00023125"/>
    </source>
</evidence>
<evidence type="ECO:0000256" key="3">
    <source>
        <dbReference type="ARBA" id="ARBA00022679"/>
    </source>
</evidence>
<dbReference type="SUPFAM" id="SSF57783">
    <property type="entry name" value="Zinc beta-ribbon"/>
    <property type="match status" value="1"/>
</dbReference>